<reference evidence="2" key="2">
    <citation type="submission" date="2020-05" db="EMBL/GenBank/DDBJ databases">
        <authorList>
            <person name="Kim H.-S."/>
            <person name="Proctor R.H."/>
            <person name="Brown D.W."/>
        </authorList>
    </citation>
    <scope>NUCLEOTIDE SEQUENCE</scope>
    <source>
        <strain evidence="2">NRRL 22465</strain>
    </source>
</reference>
<keyword evidence="1" id="KW-0560">Oxidoreductase</keyword>
<sequence length="309" mass="33636">MTTPSFGTTPEKQAGVLYFFRQQLGYSPEVVADVNLEGKTAIVTGSNSGVGLETSRQLLDLGLSKLILAVRNVDKGTAAAADLAKGRTPPLKEGTVEVWKLDLDFYDSVVAFCARAKSLRRLDIAVLNAGLCPAKRVFNEQTKHDEIIQVNYLSTALLGFLLLPVIKATRPNQPEPTRLTFTSSEVAAWSKFKYDDAMPILKALDAPAKDYDTLSQMMTSKLFGQFFITELAKRVPSSVAIINGASPGSVHDSQFNREIDQTFSGAMVKRVMRHVANTSAVGARMITDAAVRHGAETHGQFLSFQKPVP</sequence>
<accession>A0A8H4XBW0</accession>
<protein>
    <recommendedName>
        <fullName evidence="4">Short-chain dehydrogenase/reductase</fullName>
    </recommendedName>
</protein>
<dbReference type="SUPFAM" id="SSF51735">
    <property type="entry name" value="NAD(P)-binding Rossmann-fold domains"/>
    <property type="match status" value="1"/>
</dbReference>
<evidence type="ECO:0000313" key="2">
    <source>
        <dbReference type="EMBL" id="KAF4969317.1"/>
    </source>
</evidence>
<dbReference type="InterPro" id="IPR002347">
    <property type="entry name" value="SDR_fam"/>
</dbReference>
<gene>
    <name evidence="2" type="ORF">FZEAL_10247</name>
</gene>
<dbReference type="OrthoDB" id="191139at2759"/>
<dbReference type="PRINTS" id="PR00081">
    <property type="entry name" value="GDHRDH"/>
</dbReference>
<dbReference type="PANTHER" id="PTHR43157:SF31">
    <property type="entry name" value="PHOSPHATIDYLINOSITOL-GLYCAN BIOSYNTHESIS CLASS F PROTEIN"/>
    <property type="match status" value="1"/>
</dbReference>
<keyword evidence="3" id="KW-1185">Reference proteome</keyword>
<dbReference type="InterPro" id="IPR036291">
    <property type="entry name" value="NAD(P)-bd_dom_sf"/>
</dbReference>
<evidence type="ECO:0000313" key="3">
    <source>
        <dbReference type="Proteomes" id="UP000635477"/>
    </source>
</evidence>
<proteinExistence type="predicted"/>
<comment type="caution">
    <text evidence="2">The sequence shown here is derived from an EMBL/GenBank/DDBJ whole genome shotgun (WGS) entry which is preliminary data.</text>
</comment>
<dbReference type="EMBL" id="JABEYC010001098">
    <property type="protein sequence ID" value="KAF4969317.1"/>
    <property type="molecule type" value="Genomic_DNA"/>
</dbReference>
<dbReference type="GO" id="GO:0016491">
    <property type="term" value="F:oxidoreductase activity"/>
    <property type="evidence" value="ECO:0007669"/>
    <property type="project" value="UniProtKB-KW"/>
</dbReference>
<dbReference type="Proteomes" id="UP000635477">
    <property type="component" value="Unassembled WGS sequence"/>
</dbReference>
<dbReference type="Gene3D" id="3.40.50.720">
    <property type="entry name" value="NAD(P)-binding Rossmann-like Domain"/>
    <property type="match status" value="1"/>
</dbReference>
<dbReference type="Pfam" id="PF00106">
    <property type="entry name" value="adh_short"/>
    <property type="match status" value="1"/>
</dbReference>
<reference evidence="2" key="1">
    <citation type="journal article" date="2020" name="BMC Genomics">
        <title>Correction to: Identification and distribution of gene clusters required for synthesis of sphingolipid metabolism inhibitors in diverse species of the filamentous fungus Fusarium.</title>
        <authorList>
            <person name="Kim H.S."/>
            <person name="Lohmar J.M."/>
            <person name="Busman M."/>
            <person name="Brown D.W."/>
            <person name="Naumann T.A."/>
            <person name="Divon H.H."/>
            <person name="Lysoe E."/>
            <person name="Uhlig S."/>
            <person name="Proctor R.H."/>
        </authorList>
    </citation>
    <scope>NUCLEOTIDE SEQUENCE</scope>
    <source>
        <strain evidence="2">NRRL 22465</strain>
    </source>
</reference>
<evidence type="ECO:0000256" key="1">
    <source>
        <dbReference type="ARBA" id="ARBA00023002"/>
    </source>
</evidence>
<organism evidence="2 3">
    <name type="scientific">Fusarium zealandicum</name>
    <dbReference type="NCBI Taxonomy" id="1053134"/>
    <lineage>
        <taxon>Eukaryota</taxon>
        <taxon>Fungi</taxon>
        <taxon>Dikarya</taxon>
        <taxon>Ascomycota</taxon>
        <taxon>Pezizomycotina</taxon>
        <taxon>Sordariomycetes</taxon>
        <taxon>Hypocreomycetidae</taxon>
        <taxon>Hypocreales</taxon>
        <taxon>Nectriaceae</taxon>
        <taxon>Fusarium</taxon>
        <taxon>Fusarium staphyleae species complex</taxon>
    </lineage>
</organism>
<dbReference type="AlphaFoldDB" id="A0A8H4XBW0"/>
<dbReference type="PANTHER" id="PTHR43157">
    <property type="entry name" value="PHOSPHATIDYLINOSITOL-GLYCAN BIOSYNTHESIS CLASS F PROTEIN-RELATED"/>
    <property type="match status" value="1"/>
</dbReference>
<evidence type="ECO:0008006" key="4">
    <source>
        <dbReference type="Google" id="ProtNLM"/>
    </source>
</evidence>
<name>A0A8H4XBW0_9HYPO</name>